<evidence type="ECO:0000256" key="1">
    <source>
        <dbReference type="SAM" id="MobiDB-lite"/>
    </source>
</evidence>
<proteinExistence type="predicted"/>
<protein>
    <recommendedName>
        <fullName evidence="5">XRE family transcriptional regulator</fullName>
    </recommendedName>
</protein>
<reference evidence="3 4" key="1">
    <citation type="journal article" date="2019" name="Int. J. Syst. Evol. Microbiol.">
        <title>The Global Catalogue of Microorganisms (GCM) 10K type strain sequencing project: providing services to taxonomists for standard genome sequencing and annotation.</title>
        <authorList>
            <consortium name="The Broad Institute Genomics Platform"/>
            <consortium name="The Broad Institute Genome Sequencing Center for Infectious Disease"/>
            <person name="Wu L."/>
            <person name="Ma J."/>
        </authorList>
    </citation>
    <scope>NUCLEOTIDE SEQUENCE [LARGE SCALE GENOMIC DNA]</scope>
    <source>
        <strain evidence="3 4">JCM 13002</strain>
    </source>
</reference>
<dbReference type="RefSeq" id="WP_344625416.1">
    <property type="nucleotide sequence ID" value="NZ_BAAALD010000044.1"/>
</dbReference>
<gene>
    <name evidence="3" type="ORF">GCM10009663_44620</name>
</gene>
<feature type="compositionally biased region" description="Pro residues" evidence="1">
    <location>
        <begin position="95"/>
        <end position="104"/>
    </location>
</feature>
<comment type="caution">
    <text evidence="3">The sequence shown here is derived from an EMBL/GenBank/DDBJ whole genome shotgun (WGS) entry which is preliminary data.</text>
</comment>
<evidence type="ECO:0000313" key="4">
    <source>
        <dbReference type="Proteomes" id="UP001499987"/>
    </source>
</evidence>
<feature type="compositionally biased region" description="Low complexity" evidence="1">
    <location>
        <begin position="105"/>
        <end position="157"/>
    </location>
</feature>
<keyword evidence="2" id="KW-0472">Membrane</keyword>
<feature type="transmembrane region" description="Helical" evidence="2">
    <location>
        <begin position="175"/>
        <end position="197"/>
    </location>
</feature>
<evidence type="ECO:0000313" key="3">
    <source>
        <dbReference type="EMBL" id="GAA1096622.1"/>
    </source>
</evidence>
<accession>A0ABN1TPA3</accession>
<keyword evidence="4" id="KW-1185">Reference proteome</keyword>
<dbReference type="EMBL" id="BAAALD010000044">
    <property type="protein sequence ID" value="GAA1096622.1"/>
    <property type="molecule type" value="Genomic_DNA"/>
</dbReference>
<evidence type="ECO:0008006" key="5">
    <source>
        <dbReference type="Google" id="ProtNLM"/>
    </source>
</evidence>
<dbReference type="Proteomes" id="UP001499987">
    <property type="component" value="Unassembled WGS sequence"/>
</dbReference>
<keyword evidence="2" id="KW-0812">Transmembrane</keyword>
<evidence type="ECO:0000256" key="2">
    <source>
        <dbReference type="SAM" id="Phobius"/>
    </source>
</evidence>
<organism evidence="3 4">
    <name type="scientific">Kitasatospora arboriphila</name>
    <dbReference type="NCBI Taxonomy" id="258052"/>
    <lineage>
        <taxon>Bacteria</taxon>
        <taxon>Bacillati</taxon>
        <taxon>Actinomycetota</taxon>
        <taxon>Actinomycetes</taxon>
        <taxon>Kitasatosporales</taxon>
        <taxon>Streptomycetaceae</taxon>
        <taxon>Kitasatospora</taxon>
    </lineage>
</organism>
<sequence>MARKPRPVDPADGPVPAFAYDLRIVREQAGNPTYRVLADRAGFGATTLSDAAGGVRFPSLEVTQAYVGACGGDVAAWTRRWQEVDKRLASDAGAPPAPAEPAPPATTLATAAAEPTAEPTAAAAATPAAGKPAAESAGKADGKAAGASADLAPSAPDTTAPTDLAESAPARRWPVGWTTAGTAAVLALTVVLVLVVVRSTSSAANHPSAGAAPMASASAMAASAIGCPAADGTTPALFAGETYNATTRVRAGASLSADVVAQLPSGCRLALTGFCLGDVVLDTTSGSPDVRWFRLATGGYVSSAVVHGNPPAGLRPADCPDGVAPASSIALAAAAPAGAPGALELRATGDHVAIVGYAAYLPRSGSAMPQWQQIGFTSEAATGFKVTWRPAAPAEGGAAGGGGSAVPVVAVACFGGDGPTTVADARLIAQPAPTGTLPAAGLPEADLARARKAACRYPDQGHG</sequence>
<feature type="region of interest" description="Disordered" evidence="1">
    <location>
        <begin position="88"/>
        <end position="167"/>
    </location>
</feature>
<name>A0ABN1TPA3_9ACTN</name>
<keyword evidence="2" id="KW-1133">Transmembrane helix</keyword>